<accession>A0ABR6B836</accession>
<dbReference type="Gene3D" id="1.10.287.1060">
    <property type="entry name" value="ESAT-6-like"/>
    <property type="match status" value="1"/>
</dbReference>
<dbReference type="Proteomes" id="UP000517916">
    <property type="component" value="Unassembled WGS sequence"/>
</dbReference>
<evidence type="ECO:0000313" key="1">
    <source>
        <dbReference type="EMBL" id="MBA8923022.1"/>
    </source>
</evidence>
<organism evidence="1 2">
    <name type="scientific">Kutzneria viridogrisea</name>
    <dbReference type="NCBI Taxonomy" id="47990"/>
    <lineage>
        <taxon>Bacteria</taxon>
        <taxon>Bacillati</taxon>
        <taxon>Actinomycetota</taxon>
        <taxon>Actinomycetes</taxon>
        <taxon>Pseudonocardiales</taxon>
        <taxon>Pseudonocardiaceae</taxon>
        <taxon>Kutzneria</taxon>
    </lineage>
</organism>
<dbReference type="RefSeq" id="WP_025359333.1">
    <property type="nucleotide sequence ID" value="NZ_BAAABQ010000011.1"/>
</dbReference>
<gene>
    <name evidence="1" type="ORF">BC739_000219</name>
</gene>
<proteinExistence type="predicted"/>
<reference evidence="1 2" key="1">
    <citation type="submission" date="2020-08" db="EMBL/GenBank/DDBJ databases">
        <title>Genomic Encyclopedia of Archaeal and Bacterial Type Strains, Phase II (KMG-II): from individual species to whole genera.</title>
        <authorList>
            <person name="Goeker M."/>
        </authorList>
    </citation>
    <scope>NUCLEOTIDE SEQUENCE [LARGE SCALE GENOMIC DNA]</scope>
    <source>
        <strain evidence="1 2">DSM 43850</strain>
    </source>
</reference>
<protein>
    <submittedName>
        <fullName evidence="1">Uncharacterized protein YukE</fullName>
    </submittedName>
</protein>
<comment type="caution">
    <text evidence="1">The sequence shown here is derived from an EMBL/GenBank/DDBJ whole genome shotgun (WGS) entry which is preliminary data.</text>
</comment>
<keyword evidence="2" id="KW-1185">Reference proteome</keyword>
<name>A0ABR6B836_9PSEU</name>
<sequence>MTADQISVDFAALQVSAQTLGMKAKALNEYLDQLHTNLQPIKATWYASGSSAGQAAEQAETRLRQATADIANIIAQFAGKVNEAHDLQLTLENKNARYFA</sequence>
<dbReference type="SUPFAM" id="SSF140453">
    <property type="entry name" value="EsxAB dimer-like"/>
    <property type="match status" value="1"/>
</dbReference>
<dbReference type="EMBL" id="JACJID010000001">
    <property type="protein sequence ID" value="MBA8923022.1"/>
    <property type="molecule type" value="Genomic_DNA"/>
</dbReference>
<dbReference type="InterPro" id="IPR036689">
    <property type="entry name" value="ESAT-6-like_sf"/>
</dbReference>
<evidence type="ECO:0000313" key="2">
    <source>
        <dbReference type="Proteomes" id="UP000517916"/>
    </source>
</evidence>